<sequence length="283" mass="32722">MNSEKANSEVIRDIRKKSDFCSNLGKQKKNLINFDSDEEESSPDDQNLPLKDNFIQSTADLKNVIVGEDNFLKDKCPLDTLVDDSLGYLENNENKSDKSGERKIERLIEEKIDCFGIIFSQRDDFRKLKIELEEYKGKYEKIKTEKAIINFRTSFNKSDVSKFFAFDGRVDGDIKKDYTVKLDPSQYPMDISAVRQIPGSSTADLSTMVNGYRLEDLLKCDKFNLDGKPNMKSKKNRELFLEHGKNINARKDMRLKQKKENLTNYYKAYYANLAGINVDEDSF</sequence>
<evidence type="ECO:0000313" key="1">
    <source>
        <dbReference type="EMBL" id="CAF1070467.1"/>
    </source>
</evidence>
<dbReference type="EMBL" id="CAJNOC010006108">
    <property type="protein sequence ID" value="CAF1070467.1"/>
    <property type="molecule type" value="Genomic_DNA"/>
</dbReference>
<gene>
    <name evidence="1" type="ORF">OXX778_LOCUS19700</name>
</gene>
<protein>
    <submittedName>
        <fullName evidence="1">Uncharacterized protein</fullName>
    </submittedName>
</protein>
<comment type="caution">
    <text evidence="1">The sequence shown here is derived from an EMBL/GenBank/DDBJ whole genome shotgun (WGS) entry which is preliminary data.</text>
</comment>
<proteinExistence type="predicted"/>
<accession>A0A814LXB5</accession>
<name>A0A814LXB5_9BILA</name>
<organism evidence="1 2">
    <name type="scientific">Brachionus calyciflorus</name>
    <dbReference type="NCBI Taxonomy" id="104777"/>
    <lineage>
        <taxon>Eukaryota</taxon>
        <taxon>Metazoa</taxon>
        <taxon>Spiralia</taxon>
        <taxon>Gnathifera</taxon>
        <taxon>Rotifera</taxon>
        <taxon>Eurotatoria</taxon>
        <taxon>Monogononta</taxon>
        <taxon>Pseudotrocha</taxon>
        <taxon>Ploima</taxon>
        <taxon>Brachionidae</taxon>
        <taxon>Brachionus</taxon>
    </lineage>
</organism>
<dbReference type="AlphaFoldDB" id="A0A814LXB5"/>
<evidence type="ECO:0000313" key="2">
    <source>
        <dbReference type="Proteomes" id="UP000663879"/>
    </source>
</evidence>
<reference evidence="1" key="1">
    <citation type="submission" date="2021-02" db="EMBL/GenBank/DDBJ databases">
        <authorList>
            <person name="Nowell W R."/>
        </authorList>
    </citation>
    <scope>NUCLEOTIDE SEQUENCE</scope>
    <source>
        <strain evidence="1">Ploen Becks lab</strain>
    </source>
</reference>
<keyword evidence="2" id="KW-1185">Reference proteome</keyword>
<dbReference type="Proteomes" id="UP000663879">
    <property type="component" value="Unassembled WGS sequence"/>
</dbReference>